<keyword evidence="3" id="KW-1185">Reference proteome</keyword>
<evidence type="ECO:0000313" key="3">
    <source>
        <dbReference type="Proteomes" id="UP000499080"/>
    </source>
</evidence>
<evidence type="ECO:0000256" key="1">
    <source>
        <dbReference type="SAM" id="MobiDB-lite"/>
    </source>
</evidence>
<feature type="region of interest" description="Disordered" evidence="1">
    <location>
        <begin position="50"/>
        <end position="69"/>
    </location>
</feature>
<gene>
    <name evidence="2" type="ORF">AVEN_246313_1</name>
</gene>
<dbReference type="EMBL" id="BGPR01117850">
    <property type="protein sequence ID" value="GBN11110.1"/>
    <property type="molecule type" value="Genomic_DNA"/>
</dbReference>
<feature type="compositionally biased region" description="Polar residues" evidence="1">
    <location>
        <begin position="50"/>
        <end position="60"/>
    </location>
</feature>
<evidence type="ECO:0000313" key="2">
    <source>
        <dbReference type="EMBL" id="GBN11110.1"/>
    </source>
</evidence>
<comment type="caution">
    <text evidence="2">The sequence shown here is derived from an EMBL/GenBank/DDBJ whole genome shotgun (WGS) entry which is preliminary data.</text>
</comment>
<sequence>MCRYTTRDEQTAEAKTHRRFFKAVNVERKIPSLMLYSISNSWEKAEQAHGMSNVQQGFDTSDNECSQEEEGNIFETMDILSPSGHTDAQALALMLQEQLDAINNEIRY</sequence>
<dbReference type="AlphaFoldDB" id="A0A4Y2LA53"/>
<name>A0A4Y2LA53_ARAVE</name>
<dbReference type="Proteomes" id="UP000499080">
    <property type="component" value="Unassembled WGS sequence"/>
</dbReference>
<proteinExistence type="predicted"/>
<reference evidence="2 3" key="1">
    <citation type="journal article" date="2019" name="Sci. Rep.">
        <title>Orb-weaving spider Araneus ventricosus genome elucidates the spidroin gene catalogue.</title>
        <authorList>
            <person name="Kono N."/>
            <person name="Nakamura H."/>
            <person name="Ohtoshi R."/>
            <person name="Moran D.A.P."/>
            <person name="Shinohara A."/>
            <person name="Yoshida Y."/>
            <person name="Fujiwara M."/>
            <person name="Mori M."/>
            <person name="Tomita M."/>
            <person name="Arakawa K."/>
        </authorList>
    </citation>
    <scope>NUCLEOTIDE SEQUENCE [LARGE SCALE GENOMIC DNA]</scope>
</reference>
<organism evidence="2 3">
    <name type="scientific">Araneus ventricosus</name>
    <name type="common">Orbweaver spider</name>
    <name type="synonym">Epeira ventricosa</name>
    <dbReference type="NCBI Taxonomy" id="182803"/>
    <lineage>
        <taxon>Eukaryota</taxon>
        <taxon>Metazoa</taxon>
        <taxon>Ecdysozoa</taxon>
        <taxon>Arthropoda</taxon>
        <taxon>Chelicerata</taxon>
        <taxon>Arachnida</taxon>
        <taxon>Araneae</taxon>
        <taxon>Araneomorphae</taxon>
        <taxon>Entelegynae</taxon>
        <taxon>Araneoidea</taxon>
        <taxon>Araneidae</taxon>
        <taxon>Araneus</taxon>
    </lineage>
</organism>
<protein>
    <submittedName>
        <fullName evidence="2">Uncharacterized protein</fullName>
    </submittedName>
</protein>
<accession>A0A4Y2LA53</accession>